<proteinExistence type="predicted"/>
<dbReference type="Proteomes" id="UP001341840">
    <property type="component" value="Unassembled WGS sequence"/>
</dbReference>
<organism evidence="1 2">
    <name type="scientific">Stylosanthes scabra</name>
    <dbReference type="NCBI Taxonomy" id="79078"/>
    <lineage>
        <taxon>Eukaryota</taxon>
        <taxon>Viridiplantae</taxon>
        <taxon>Streptophyta</taxon>
        <taxon>Embryophyta</taxon>
        <taxon>Tracheophyta</taxon>
        <taxon>Spermatophyta</taxon>
        <taxon>Magnoliopsida</taxon>
        <taxon>eudicotyledons</taxon>
        <taxon>Gunneridae</taxon>
        <taxon>Pentapetalae</taxon>
        <taxon>rosids</taxon>
        <taxon>fabids</taxon>
        <taxon>Fabales</taxon>
        <taxon>Fabaceae</taxon>
        <taxon>Papilionoideae</taxon>
        <taxon>50 kb inversion clade</taxon>
        <taxon>dalbergioids sensu lato</taxon>
        <taxon>Dalbergieae</taxon>
        <taxon>Pterocarpus clade</taxon>
        <taxon>Stylosanthes</taxon>
    </lineage>
</organism>
<sequence length="287" mass="33205">MEVNKTAHVGINGSEPRIENQKVVAEQRKEIEAIWSEEQKQRLQRSLLGVCVRPIELREVMDRLLEEWEGPREIECRDVGSYRCLITFSSPEIRDEVLQSSLLQRYFDEIRPHWEIFWSLSRRIWLEIMGCQLLCGVKRISVKLLEPGARCFEMFVKEFGSEVYSVQSHPDLEEVIENSVSEEGLSTRLLVRETSPKVEKAPTRRTETNLNEMYVGDPQLDAIIPCVLRPVQKSNPYNGSGGAEVEETREGIQNIVILSAKGCTVDERVVWMDMDPMIHEYRIVKKN</sequence>
<accession>A0ABU6QDY2</accession>
<evidence type="ECO:0000313" key="2">
    <source>
        <dbReference type="Proteomes" id="UP001341840"/>
    </source>
</evidence>
<evidence type="ECO:0000313" key="1">
    <source>
        <dbReference type="EMBL" id="MED6109905.1"/>
    </source>
</evidence>
<comment type="caution">
    <text evidence="1">The sequence shown here is derived from an EMBL/GenBank/DDBJ whole genome shotgun (WGS) entry which is preliminary data.</text>
</comment>
<dbReference type="EMBL" id="JASCZI010000193">
    <property type="protein sequence ID" value="MED6109905.1"/>
    <property type="molecule type" value="Genomic_DNA"/>
</dbReference>
<gene>
    <name evidence="1" type="ORF">PIB30_037902</name>
</gene>
<name>A0ABU6QDY2_9FABA</name>
<protein>
    <submittedName>
        <fullName evidence="1">Uncharacterized protein</fullName>
    </submittedName>
</protein>
<reference evidence="1 2" key="1">
    <citation type="journal article" date="2023" name="Plants (Basel)">
        <title>Bridging the Gap: Combining Genomics and Transcriptomics Approaches to Understand Stylosanthes scabra, an Orphan Legume from the Brazilian Caatinga.</title>
        <authorList>
            <person name="Ferreira-Neto J.R.C."/>
            <person name="da Silva M.D."/>
            <person name="Binneck E."/>
            <person name="de Melo N.F."/>
            <person name="da Silva R.H."/>
            <person name="de Melo A.L.T.M."/>
            <person name="Pandolfi V."/>
            <person name="Bustamante F.O."/>
            <person name="Brasileiro-Vidal A.C."/>
            <person name="Benko-Iseppon A.M."/>
        </authorList>
    </citation>
    <scope>NUCLEOTIDE SEQUENCE [LARGE SCALE GENOMIC DNA]</scope>
    <source>
        <tissue evidence="1">Leaves</tissue>
    </source>
</reference>
<keyword evidence="2" id="KW-1185">Reference proteome</keyword>